<protein>
    <submittedName>
        <fullName evidence="1">Uncharacterized protein</fullName>
    </submittedName>
</protein>
<gene>
    <name evidence="1" type="ORF">SAMN04488515_3234</name>
</gene>
<evidence type="ECO:0000313" key="2">
    <source>
        <dbReference type="Proteomes" id="UP000199167"/>
    </source>
</evidence>
<name>A0A1I0RTK6_9RHOB</name>
<proteinExistence type="predicted"/>
<dbReference type="AlphaFoldDB" id="A0A1I0RTK6"/>
<keyword evidence="2" id="KW-1185">Reference proteome</keyword>
<dbReference type="EMBL" id="FOIZ01000002">
    <property type="protein sequence ID" value="SEW44730.1"/>
    <property type="molecule type" value="Genomic_DNA"/>
</dbReference>
<reference evidence="1 2" key="1">
    <citation type="submission" date="2016-10" db="EMBL/GenBank/DDBJ databases">
        <authorList>
            <person name="de Groot N.N."/>
        </authorList>
    </citation>
    <scope>NUCLEOTIDE SEQUENCE [LARGE SCALE GENOMIC DNA]</scope>
    <source>
        <strain evidence="1 2">DSM 17925</strain>
    </source>
</reference>
<sequence>MMSDSTSELQTWRSISATDVLEKLSDLHTDEYKARDWVSKVEQSADAWYAPRHAGRIAIAEYEHAANRARLRELGRVEPNATAAPATRLWSNQYTEDQASRLESRVREFLSYSDDWDGDGAKEIPLPAIYATLNFLDEFRRRFSGSEPRSAAPSPDGEIAMYWHGPSGYAELNFDGSGRTTMCWGDDSDEIELIEEGIENVAEPSTSGIWKVLSEFLGQHHRQQQGN</sequence>
<dbReference type="RefSeq" id="WP_089996892.1">
    <property type="nucleotide sequence ID" value="NZ_FOIZ01000002.1"/>
</dbReference>
<organism evidence="1 2">
    <name type="scientific">Cognatiyoonia koreensis</name>
    <dbReference type="NCBI Taxonomy" id="364200"/>
    <lineage>
        <taxon>Bacteria</taxon>
        <taxon>Pseudomonadati</taxon>
        <taxon>Pseudomonadota</taxon>
        <taxon>Alphaproteobacteria</taxon>
        <taxon>Rhodobacterales</taxon>
        <taxon>Paracoccaceae</taxon>
        <taxon>Cognatiyoonia</taxon>
    </lineage>
</organism>
<accession>A0A1I0RTK6</accession>
<evidence type="ECO:0000313" key="1">
    <source>
        <dbReference type="EMBL" id="SEW44730.1"/>
    </source>
</evidence>
<dbReference type="Proteomes" id="UP000199167">
    <property type="component" value="Unassembled WGS sequence"/>
</dbReference>
<dbReference type="OrthoDB" id="9182204at2"/>